<keyword evidence="2" id="KW-0805">Transcription regulation</keyword>
<reference evidence="6" key="1">
    <citation type="submission" date="2020-10" db="EMBL/GenBank/DDBJ databases">
        <title>Connecting structure to function with the recovery of over 1000 high-quality activated sludge metagenome-assembled genomes encoding full-length rRNA genes using long-read sequencing.</title>
        <authorList>
            <person name="Singleton C.M."/>
            <person name="Petriglieri F."/>
            <person name="Kristensen J.M."/>
            <person name="Kirkegaard R.H."/>
            <person name="Michaelsen T.Y."/>
            <person name="Andersen M.H."/>
            <person name="Karst S.M."/>
            <person name="Dueholm M.S."/>
            <person name="Nielsen P.H."/>
            <person name="Albertsen M."/>
        </authorList>
    </citation>
    <scope>NUCLEOTIDE SEQUENCE</scope>
    <source>
        <strain evidence="6">EsbW_18-Q3-R4-48_MAXAC.044</strain>
    </source>
</reference>
<keyword evidence="4" id="KW-0804">Transcription</keyword>
<gene>
    <name evidence="6" type="ORF">IPJ48_14815</name>
</gene>
<evidence type="ECO:0000313" key="6">
    <source>
        <dbReference type="EMBL" id="MBK7424240.1"/>
    </source>
</evidence>
<organism evidence="6 7">
    <name type="scientific">Candidatus Propionivibrio dominans</name>
    <dbReference type="NCBI Taxonomy" id="2954373"/>
    <lineage>
        <taxon>Bacteria</taxon>
        <taxon>Pseudomonadati</taxon>
        <taxon>Pseudomonadota</taxon>
        <taxon>Betaproteobacteria</taxon>
        <taxon>Rhodocyclales</taxon>
        <taxon>Rhodocyclaceae</taxon>
        <taxon>Propionivibrio</taxon>
    </lineage>
</organism>
<evidence type="ECO:0000256" key="3">
    <source>
        <dbReference type="ARBA" id="ARBA00023125"/>
    </source>
</evidence>
<dbReference type="PRINTS" id="PR00039">
    <property type="entry name" value="HTHLYSR"/>
</dbReference>
<dbReference type="AlphaFoldDB" id="A0A9D7F8S0"/>
<proteinExistence type="inferred from homology"/>
<dbReference type="Proteomes" id="UP000886602">
    <property type="component" value="Unassembled WGS sequence"/>
</dbReference>
<evidence type="ECO:0000256" key="4">
    <source>
        <dbReference type="ARBA" id="ARBA00023163"/>
    </source>
</evidence>
<feature type="domain" description="HTH lysR-type" evidence="5">
    <location>
        <begin position="4"/>
        <end position="61"/>
    </location>
</feature>
<dbReference type="GO" id="GO:0000976">
    <property type="term" value="F:transcription cis-regulatory region binding"/>
    <property type="evidence" value="ECO:0007669"/>
    <property type="project" value="TreeGrafter"/>
</dbReference>
<name>A0A9D7F8S0_9RHOO</name>
<dbReference type="InterPro" id="IPR005119">
    <property type="entry name" value="LysR_subst-bd"/>
</dbReference>
<dbReference type="EMBL" id="JADJNC010000025">
    <property type="protein sequence ID" value="MBK7424240.1"/>
    <property type="molecule type" value="Genomic_DNA"/>
</dbReference>
<evidence type="ECO:0000259" key="5">
    <source>
        <dbReference type="PROSITE" id="PS50931"/>
    </source>
</evidence>
<dbReference type="PANTHER" id="PTHR30126">
    <property type="entry name" value="HTH-TYPE TRANSCRIPTIONAL REGULATOR"/>
    <property type="match status" value="1"/>
</dbReference>
<evidence type="ECO:0000256" key="2">
    <source>
        <dbReference type="ARBA" id="ARBA00023015"/>
    </source>
</evidence>
<dbReference type="InterPro" id="IPR000847">
    <property type="entry name" value="LysR_HTH_N"/>
</dbReference>
<accession>A0A9D7F8S0</accession>
<comment type="similarity">
    <text evidence="1">Belongs to the LysR transcriptional regulatory family.</text>
</comment>
<dbReference type="InterPro" id="IPR036388">
    <property type="entry name" value="WH-like_DNA-bd_sf"/>
</dbReference>
<dbReference type="InterPro" id="IPR036390">
    <property type="entry name" value="WH_DNA-bd_sf"/>
</dbReference>
<protein>
    <submittedName>
        <fullName evidence="6">LysR family transcriptional regulator</fullName>
    </submittedName>
</protein>
<dbReference type="SUPFAM" id="SSF46785">
    <property type="entry name" value="Winged helix' DNA-binding domain"/>
    <property type="match status" value="1"/>
</dbReference>
<dbReference type="SUPFAM" id="SSF53850">
    <property type="entry name" value="Periplasmic binding protein-like II"/>
    <property type="match status" value="1"/>
</dbReference>
<dbReference type="Pfam" id="PF03466">
    <property type="entry name" value="LysR_substrate"/>
    <property type="match status" value="1"/>
</dbReference>
<dbReference type="Pfam" id="PF00126">
    <property type="entry name" value="HTH_1"/>
    <property type="match status" value="1"/>
</dbReference>
<dbReference type="FunFam" id="1.10.10.10:FF:000001">
    <property type="entry name" value="LysR family transcriptional regulator"/>
    <property type="match status" value="1"/>
</dbReference>
<dbReference type="PROSITE" id="PS50931">
    <property type="entry name" value="HTH_LYSR"/>
    <property type="match status" value="1"/>
</dbReference>
<sequence>MSRLNYHHLRYFWAVAREGNLTRAAAQLHVSQSALSTQIRQLEDQLGQTLFARAGRALQLTEAGRLALTYAETIFATGNELTSLLRDGTRRERQVLRIGGVATLSRNFQENFIKPLLSQSDVALVLQSGSLDELLASLSIHKLDLVLSNQRVHSDSDHPWRCHRIARQPVSLVGKKRARGKAFRFPQELAEVPLLLPSRASDIRAGFDLLCEQLGLRYHAQAEVDDMAMLRLLARDSDSVALLPRVVVQDELRNGQLEEYCVVPQLNENFYAITVQRHFEPPLLKTLLKRPEADVLELGMVSSGVKAGSAGKSRAKPG</sequence>
<evidence type="ECO:0000256" key="1">
    <source>
        <dbReference type="ARBA" id="ARBA00009437"/>
    </source>
</evidence>
<comment type="caution">
    <text evidence="6">The sequence shown here is derived from an EMBL/GenBank/DDBJ whole genome shotgun (WGS) entry which is preliminary data.</text>
</comment>
<dbReference type="PANTHER" id="PTHR30126:SF98">
    <property type="entry name" value="HTH-TYPE TRANSCRIPTIONAL ACTIVATOR BAUR"/>
    <property type="match status" value="1"/>
</dbReference>
<dbReference type="Gene3D" id="3.40.190.290">
    <property type="match status" value="1"/>
</dbReference>
<dbReference type="Gene3D" id="1.10.10.10">
    <property type="entry name" value="Winged helix-like DNA-binding domain superfamily/Winged helix DNA-binding domain"/>
    <property type="match status" value="1"/>
</dbReference>
<dbReference type="GO" id="GO:0003700">
    <property type="term" value="F:DNA-binding transcription factor activity"/>
    <property type="evidence" value="ECO:0007669"/>
    <property type="project" value="InterPro"/>
</dbReference>
<evidence type="ECO:0000313" key="7">
    <source>
        <dbReference type="Proteomes" id="UP000886602"/>
    </source>
</evidence>
<keyword evidence="3" id="KW-0238">DNA-binding</keyword>